<dbReference type="AlphaFoldDB" id="A0A0U5B9E2"/>
<proteinExistence type="inferred from homology"/>
<keyword evidence="7" id="KW-1185">Reference proteome</keyword>
<keyword evidence="4" id="KW-1133">Transmembrane helix</keyword>
<sequence>MKGSIYLKLLGFSLMTGATFHLARYVMQYFSAAGAAGWRFGLAAGSMLLLLISKEKLSGYTIRKNAGAYLFMGVTGLFGFNTLFFLGMEQTTPVNGALIMATNPLVTMLLARVLLKEPVSRQQKVGGILALVGVVLVITGGSWDAIRHLHFSSGDMLIMAGNICWALYGIIGKGFVRDSTSLQTTAYTMTIGAVMLVFIASRTPAPVPNSSIPLTAWAAIVFMALGMSVLGYIWWNEGAARIGIGRAALFFNLVPVVTLCISLALGMAVTGIQIIGSVLVIAGVLYASGMTHIVSQRKPMQNTPKSERTV</sequence>
<evidence type="ECO:0000256" key="3">
    <source>
        <dbReference type="ARBA" id="ARBA00022692"/>
    </source>
</evidence>
<name>A0A0U5B9E2_9BACL</name>
<dbReference type="KEGG" id="asoc:CB4_01008"/>
<dbReference type="PANTHER" id="PTHR32322">
    <property type="entry name" value="INNER MEMBRANE TRANSPORTER"/>
    <property type="match status" value="1"/>
</dbReference>
<evidence type="ECO:0000256" key="2">
    <source>
        <dbReference type="ARBA" id="ARBA00007362"/>
    </source>
</evidence>
<evidence type="ECO:0000313" key="6">
    <source>
        <dbReference type="EMBL" id="BAU26839.1"/>
    </source>
</evidence>
<dbReference type="Proteomes" id="UP000217696">
    <property type="component" value="Chromosome"/>
</dbReference>
<reference evidence="6 7" key="1">
    <citation type="submission" date="2015-12" db="EMBL/GenBank/DDBJ databases">
        <title>Genome sequence of Aneurinibacillus soli.</title>
        <authorList>
            <person name="Lee J.S."/>
            <person name="Lee K.C."/>
            <person name="Kim K.K."/>
            <person name="Lee B.W."/>
        </authorList>
    </citation>
    <scope>NUCLEOTIDE SEQUENCE [LARGE SCALE GENOMIC DNA]</scope>
    <source>
        <strain evidence="6 7">CB4</strain>
    </source>
</reference>
<dbReference type="EMBL" id="AP017312">
    <property type="protein sequence ID" value="BAU26839.1"/>
    <property type="molecule type" value="Genomic_DNA"/>
</dbReference>
<keyword evidence="5" id="KW-0472">Membrane</keyword>
<evidence type="ECO:0000256" key="5">
    <source>
        <dbReference type="ARBA" id="ARBA00023136"/>
    </source>
</evidence>
<evidence type="ECO:0000256" key="1">
    <source>
        <dbReference type="ARBA" id="ARBA00004127"/>
    </source>
</evidence>
<dbReference type="Pfam" id="PF00892">
    <property type="entry name" value="EamA"/>
    <property type="match status" value="2"/>
</dbReference>
<protein>
    <submittedName>
        <fullName evidence="6">O-acetylserine/cysteine export protein</fullName>
    </submittedName>
</protein>
<dbReference type="SUPFAM" id="SSF103481">
    <property type="entry name" value="Multidrug resistance efflux transporter EmrE"/>
    <property type="match status" value="2"/>
</dbReference>
<dbReference type="RefSeq" id="WP_096463840.1">
    <property type="nucleotide sequence ID" value="NZ_AP017312.1"/>
</dbReference>
<comment type="similarity">
    <text evidence="2">Belongs to the EamA transporter family.</text>
</comment>
<accession>A0A0U5B9E2</accession>
<comment type="subcellular location">
    <subcellularLocation>
        <location evidence="1">Endomembrane system</location>
        <topology evidence="1">Multi-pass membrane protein</topology>
    </subcellularLocation>
</comment>
<dbReference type="InterPro" id="IPR000620">
    <property type="entry name" value="EamA_dom"/>
</dbReference>
<keyword evidence="3" id="KW-0812">Transmembrane</keyword>
<evidence type="ECO:0000256" key="4">
    <source>
        <dbReference type="ARBA" id="ARBA00022989"/>
    </source>
</evidence>
<organism evidence="6 7">
    <name type="scientific">Aneurinibacillus soli</name>
    <dbReference type="NCBI Taxonomy" id="1500254"/>
    <lineage>
        <taxon>Bacteria</taxon>
        <taxon>Bacillati</taxon>
        <taxon>Bacillota</taxon>
        <taxon>Bacilli</taxon>
        <taxon>Bacillales</taxon>
        <taxon>Paenibacillaceae</taxon>
        <taxon>Aneurinibacillus group</taxon>
        <taxon>Aneurinibacillus</taxon>
    </lineage>
</organism>
<evidence type="ECO:0000313" key="7">
    <source>
        <dbReference type="Proteomes" id="UP000217696"/>
    </source>
</evidence>
<gene>
    <name evidence="6" type="ORF">CB4_01008</name>
</gene>
<dbReference type="OrthoDB" id="9805239at2"/>
<dbReference type="PANTHER" id="PTHR32322:SF2">
    <property type="entry name" value="EAMA DOMAIN-CONTAINING PROTEIN"/>
    <property type="match status" value="1"/>
</dbReference>
<dbReference type="GO" id="GO:0016020">
    <property type="term" value="C:membrane"/>
    <property type="evidence" value="ECO:0007669"/>
    <property type="project" value="UniProtKB-SubCell"/>
</dbReference>
<dbReference type="InterPro" id="IPR050638">
    <property type="entry name" value="AA-Vitamin_Transporters"/>
</dbReference>
<dbReference type="InterPro" id="IPR037185">
    <property type="entry name" value="EmrE-like"/>
</dbReference>